<evidence type="ECO:0000256" key="13">
    <source>
        <dbReference type="SAM" id="Phobius"/>
    </source>
</evidence>
<dbReference type="OMA" id="LQAFPPW"/>
<organism evidence="14">
    <name type="scientific">Sarcoptes scabiei</name>
    <name type="common">Itch mite</name>
    <name type="synonym">Acarus scabiei</name>
    <dbReference type="NCBI Taxonomy" id="52283"/>
    <lineage>
        <taxon>Eukaryota</taxon>
        <taxon>Metazoa</taxon>
        <taxon>Ecdysozoa</taxon>
        <taxon>Arthropoda</taxon>
        <taxon>Chelicerata</taxon>
        <taxon>Arachnida</taxon>
        <taxon>Acari</taxon>
        <taxon>Acariformes</taxon>
        <taxon>Sarcoptiformes</taxon>
        <taxon>Astigmata</taxon>
        <taxon>Psoroptidia</taxon>
        <taxon>Sarcoptoidea</taxon>
        <taxon>Sarcoptidae</taxon>
        <taxon>Sarcoptinae</taxon>
        <taxon>Sarcoptes</taxon>
    </lineage>
</organism>
<dbReference type="Proteomes" id="UP000070412">
    <property type="component" value="Unassembled WGS sequence"/>
</dbReference>
<keyword evidence="6" id="KW-0808">Transferase</keyword>
<evidence type="ECO:0000256" key="5">
    <source>
        <dbReference type="ARBA" id="ARBA00012596"/>
    </source>
</evidence>
<reference evidence="15" key="3">
    <citation type="submission" date="2022-06" db="UniProtKB">
        <authorList>
            <consortium name="EnsemblMetazoa"/>
        </authorList>
    </citation>
    <scope>IDENTIFICATION</scope>
</reference>
<keyword evidence="10 13" id="KW-1133">Transmembrane helix</keyword>
<evidence type="ECO:0000256" key="2">
    <source>
        <dbReference type="ARBA" id="ARBA00004586"/>
    </source>
</evidence>
<reference evidence="14" key="2">
    <citation type="submission" date="2020-01" db="EMBL/GenBank/DDBJ databases">
        <authorList>
            <person name="Korhonen P.K.K."/>
            <person name="Guangxu M.G."/>
            <person name="Wang T.W."/>
            <person name="Stroehlein A.J.S."/>
            <person name="Young N.D."/>
            <person name="Ang C.-S.A."/>
            <person name="Fernando D.W.F."/>
            <person name="Lu H.L."/>
            <person name="Taylor S.T."/>
            <person name="Ehtesham M.E.M."/>
            <person name="Najaraj S.H.N."/>
            <person name="Harsha G.H.G."/>
            <person name="Madugundu A.M."/>
            <person name="Renuse S.R."/>
            <person name="Holt D.H."/>
            <person name="Pandey A.P."/>
            <person name="Papenfuss A.P."/>
            <person name="Gasser R.B.G."/>
            <person name="Fischer K.F."/>
        </authorList>
    </citation>
    <scope>NUCLEOTIDE SEQUENCE</scope>
    <source>
        <strain evidence="14">SSS_KF_BRIS2020</strain>
    </source>
</reference>
<evidence type="ECO:0000313" key="14">
    <source>
        <dbReference type="EMBL" id="KAF7495040.1"/>
    </source>
</evidence>
<evidence type="ECO:0000256" key="6">
    <source>
        <dbReference type="ARBA" id="ARBA00022679"/>
    </source>
</evidence>
<dbReference type="EMBL" id="WVUK01000050">
    <property type="protein sequence ID" value="KAF7495040.1"/>
    <property type="molecule type" value="Genomic_DNA"/>
</dbReference>
<keyword evidence="11 13" id="KW-0472">Membrane</keyword>
<dbReference type="PANTHER" id="PTHR21528:SF0">
    <property type="entry name" value="DEHYDRODOLICHYL DIPHOSPHATE SYNTHASE COMPLEX SUBUNIT NUS1"/>
    <property type="match status" value="1"/>
</dbReference>
<gene>
    <name evidence="14" type="ORF">SSS_1062</name>
</gene>
<protein>
    <recommendedName>
        <fullName evidence="5">ditrans,polycis-polyprenyl diphosphate synthase [(2E,6E)-farnesyldiphosphate specific]</fullName>
        <ecNumber evidence="5">2.5.1.87</ecNumber>
    </recommendedName>
</protein>
<comment type="similarity">
    <text evidence="4">Belongs to the UPP synthase family.</text>
</comment>
<evidence type="ECO:0000256" key="4">
    <source>
        <dbReference type="ARBA" id="ARBA00005432"/>
    </source>
</evidence>
<name>A0A834RDG6_SARSC</name>
<dbReference type="Gene3D" id="3.40.1180.10">
    <property type="entry name" value="Decaprenyl diphosphate synthase-like"/>
    <property type="match status" value="1"/>
</dbReference>
<dbReference type="EC" id="2.5.1.87" evidence="5"/>
<evidence type="ECO:0000256" key="11">
    <source>
        <dbReference type="ARBA" id="ARBA00023136"/>
    </source>
</evidence>
<dbReference type="InterPro" id="IPR038887">
    <property type="entry name" value="Nus1/NgBR"/>
</dbReference>
<dbReference type="AlphaFoldDB" id="A0A834RDG6"/>
<dbReference type="GO" id="GO:1904423">
    <property type="term" value="C:dehydrodolichyl diphosphate synthase complex"/>
    <property type="evidence" value="ECO:0007669"/>
    <property type="project" value="InterPro"/>
</dbReference>
<keyword evidence="9" id="KW-0460">Magnesium</keyword>
<comment type="catalytic activity">
    <reaction evidence="12">
        <text>n isopentenyl diphosphate + (2E,6E)-farnesyl diphosphate = a di-trans,poly-cis-polyprenyl diphosphate + n diphosphate</text>
        <dbReference type="Rhea" id="RHEA:53008"/>
        <dbReference type="Rhea" id="RHEA-COMP:19494"/>
        <dbReference type="ChEBI" id="CHEBI:33019"/>
        <dbReference type="ChEBI" id="CHEBI:128769"/>
        <dbReference type="ChEBI" id="CHEBI:136960"/>
        <dbReference type="ChEBI" id="CHEBI:175763"/>
        <dbReference type="EC" id="2.5.1.87"/>
    </reaction>
</comment>
<reference evidence="16" key="1">
    <citation type="journal article" date="2020" name="PLoS Negl. Trop. Dis.">
        <title>High-quality nuclear genome for Sarcoptes scabiei-A critical resource for a neglected parasite.</title>
        <authorList>
            <person name="Korhonen P.K."/>
            <person name="Gasser R.B."/>
            <person name="Ma G."/>
            <person name="Wang T."/>
            <person name="Stroehlein A.J."/>
            <person name="Young N.D."/>
            <person name="Ang C.S."/>
            <person name="Fernando D.D."/>
            <person name="Lu H.C."/>
            <person name="Taylor S."/>
            <person name="Reynolds S.L."/>
            <person name="Mofiz E."/>
            <person name="Najaraj S.H."/>
            <person name="Gowda H."/>
            <person name="Madugundu A."/>
            <person name="Renuse S."/>
            <person name="Holt D."/>
            <person name="Pandey A."/>
            <person name="Papenfuss A.T."/>
            <person name="Fischer K."/>
        </authorList>
    </citation>
    <scope>NUCLEOTIDE SEQUENCE [LARGE SCALE GENOMIC DNA]</scope>
</reference>
<evidence type="ECO:0000313" key="16">
    <source>
        <dbReference type="Proteomes" id="UP000070412"/>
    </source>
</evidence>
<sequence>MNQSKMSSIKLLHLASVITKSNLTSQIVKFSCQFCLNIIFLIFWLQDLYRKHLIFHKNLLSYRKNIMKSGKTPKHLALCIGLEDSKKIDSIKISNIIDWCQTLALESLTIYHYNNGHERSALLIGEEFFPSHLKVQIIKAECSHQSIIVSARHLSNSKVAVNLNRIDDCLTEVYSFSDPEFLICFCDSKSLQAFPPWQIRLTEIVFLPSHRVIDEKIFLSQLERYAKCIQRIGC</sequence>
<dbReference type="OrthoDB" id="19639at2759"/>
<accession>A0A834RDG6</accession>
<evidence type="ECO:0000256" key="12">
    <source>
        <dbReference type="ARBA" id="ARBA00047353"/>
    </source>
</evidence>
<comment type="cofactor">
    <cofactor evidence="1">
        <name>Mg(2+)</name>
        <dbReference type="ChEBI" id="CHEBI:18420"/>
    </cofactor>
</comment>
<evidence type="ECO:0000256" key="9">
    <source>
        <dbReference type="ARBA" id="ARBA00022842"/>
    </source>
</evidence>
<dbReference type="GO" id="GO:0005789">
    <property type="term" value="C:endoplasmic reticulum membrane"/>
    <property type="evidence" value="ECO:0007669"/>
    <property type="project" value="UniProtKB-SubCell"/>
</dbReference>
<evidence type="ECO:0000313" key="15">
    <source>
        <dbReference type="EnsemblMetazoa" id="KAF7495040.1"/>
    </source>
</evidence>
<evidence type="ECO:0000256" key="10">
    <source>
        <dbReference type="ARBA" id="ARBA00022989"/>
    </source>
</evidence>
<dbReference type="SUPFAM" id="SSF64005">
    <property type="entry name" value="Undecaprenyl diphosphate synthase"/>
    <property type="match status" value="1"/>
</dbReference>
<dbReference type="UniPathway" id="UPA00378"/>
<feature type="transmembrane region" description="Helical" evidence="13">
    <location>
        <begin position="27"/>
        <end position="45"/>
    </location>
</feature>
<keyword evidence="7 13" id="KW-0812">Transmembrane</keyword>
<evidence type="ECO:0000256" key="7">
    <source>
        <dbReference type="ARBA" id="ARBA00022692"/>
    </source>
</evidence>
<dbReference type="EnsemblMetazoa" id="SSS_1062s_mrna">
    <property type="protein sequence ID" value="KAF7495040.1"/>
    <property type="gene ID" value="SSS_1062"/>
</dbReference>
<evidence type="ECO:0000256" key="1">
    <source>
        <dbReference type="ARBA" id="ARBA00001946"/>
    </source>
</evidence>
<dbReference type="InterPro" id="IPR036424">
    <property type="entry name" value="UPP_synth-like_sf"/>
</dbReference>
<comment type="subcellular location">
    <subcellularLocation>
        <location evidence="2">Endoplasmic reticulum membrane</location>
    </subcellularLocation>
</comment>
<comment type="pathway">
    <text evidence="3">Protein modification; protein glycosylation.</text>
</comment>
<dbReference type="PANTHER" id="PTHR21528">
    <property type="entry name" value="DEHYDRODOLICHYL DIPHOSPHATE SYNTHASE COMPLEX SUBUNIT NUS1"/>
    <property type="match status" value="1"/>
</dbReference>
<proteinExistence type="inferred from homology"/>
<keyword evidence="16" id="KW-1185">Reference proteome</keyword>
<dbReference type="GO" id="GO:0045547">
    <property type="term" value="F:ditrans,polycis-polyprenyl diphosphate synthase [(2E,6E)-farnesyl diphosphate specific] activity"/>
    <property type="evidence" value="ECO:0007669"/>
    <property type="project" value="UniProtKB-EC"/>
</dbReference>
<evidence type="ECO:0000256" key="3">
    <source>
        <dbReference type="ARBA" id="ARBA00004922"/>
    </source>
</evidence>
<keyword evidence="8" id="KW-0256">Endoplasmic reticulum</keyword>
<evidence type="ECO:0000256" key="8">
    <source>
        <dbReference type="ARBA" id="ARBA00022824"/>
    </source>
</evidence>